<feature type="compositionally biased region" description="Basic and acidic residues" evidence="2">
    <location>
        <begin position="267"/>
        <end position="304"/>
    </location>
</feature>
<dbReference type="Gene3D" id="1.20.1390.10">
    <property type="entry name" value="PWI domain"/>
    <property type="match status" value="1"/>
</dbReference>
<dbReference type="OrthoDB" id="163257at2759"/>
<reference evidence="4 5" key="1">
    <citation type="submission" date="2017-08" db="EMBL/GenBank/DDBJ databases">
        <title>Acidophilic green algal genome provides insights into adaptation to an acidic environment.</title>
        <authorList>
            <person name="Hirooka S."/>
            <person name="Hirose Y."/>
            <person name="Kanesaki Y."/>
            <person name="Higuchi S."/>
            <person name="Fujiwara T."/>
            <person name="Onuma R."/>
            <person name="Era A."/>
            <person name="Ohbayashi R."/>
            <person name="Uzuka A."/>
            <person name="Nozaki H."/>
            <person name="Yoshikawa H."/>
            <person name="Miyagishima S.Y."/>
        </authorList>
    </citation>
    <scope>NUCLEOTIDE SEQUENCE [LARGE SCALE GENOMIC DNA]</scope>
    <source>
        <strain evidence="4 5">NIES-2499</strain>
    </source>
</reference>
<gene>
    <name evidence="4" type="ORF">CEUSTIGMA_g3889.t1</name>
</gene>
<dbReference type="PANTHER" id="PTHR23148">
    <property type="entry name" value="SERINE/ARGININE REGULATED NUCLEAR MATRIX PROTEIN"/>
    <property type="match status" value="1"/>
</dbReference>
<evidence type="ECO:0000259" key="3">
    <source>
        <dbReference type="PROSITE" id="PS51025"/>
    </source>
</evidence>
<dbReference type="Proteomes" id="UP000232323">
    <property type="component" value="Unassembled WGS sequence"/>
</dbReference>
<protein>
    <recommendedName>
        <fullName evidence="3">PWI domain-containing protein</fullName>
    </recommendedName>
</protein>
<dbReference type="GO" id="GO:0005681">
    <property type="term" value="C:spliceosomal complex"/>
    <property type="evidence" value="ECO:0007669"/>
    <property type="project" value="TreeGrafter"/>
</dbReference>
<dbReference type="InterPro" id="IPR052225">
    <property type="entry name" value="Ser/Arg_repetitive_matrix"/>
</dbReference>
<evidence type="ECO:0000313" key="4">
    <source>
        <dbReference type="EMBL" id="GAX76444.1"/>
    </source>
</evidence>
<dbReference type="STRING" id="1157962.A0A250X023"/>
<keyword evidence="5" id="KW-1185">Reference proteome</keyword>
<feature type="compositionally biased region" description="Acidic residues" evidence="2">
    <location>
        <begin position="352"/>
        <end position="361"/>
    </location>
</feature>
<dbReference type="InterPro" id="IPR036483">
    <property type="entry name" value="PWI_dom_sf"/>
</dbReference>
<feature type="compositionally biased region" description="Basic and acidic residues" evidence="2">
    <location>
        <begin position="170"/>
        <end position="215"/>
    </location>
</feature>
<dbReference type="GO" id="GO:0048024">
    <property type="term" value="P:regulation of mRNA splicing, via spliceosome"/>
    <property type="evidence" value="ECO:0007669"/>
    <property type="project" value="TreeGrafter"/>
</dbReference>
<sequence>MATGGGFRGVSAGQDARFSNKEKKMMSKFKFPKELDVKIDPKKVNWVVMKEWIATRITQLLGGLEEEVLISLIYNYLEADQLDGKVMHVNLTPFLEKNTSLFMKELWTLLASANQTSSHIPQQLLEAQKAKLEAQQKAQQTIQTQLEKARQNAADKVQSSTEQQQAPSRPVEDGRRERETDDRRERDRGGAHEHRRDERMHSRSERGDDKMEGYRRPPSGGGDRRRDRSRSSSPQRRRHRSRSRSRSPARMRDRMRKHAARSRSRSRSPEHKNKDAVDERANKHSSRREAAADKDTGDESDSGHSSDTSEETRRQRRKHKKEKKKHKHSKKHKNAHSSDEEDVGEGQNDASVVDEEDEDELLQQLKARALESAKNKQA</sequence>
<feature type="compositionally biased region" description="Polar residues" evidence="2">
    <location>
        <begin position="157"/>
        <end position="167"/>
    </location>
</feature>
<evidence type="ECO:0000313" key="5">
    <source>
        <dbReference type="Proteomes" id="UP000232323"/>
    </source>
</evidence>
<dbReference type="PROSITE" id="PS51025">
    <property type="entry name" value="PWI"/>
    <property type="match status" value="1"/>
</dbReference>
<dbReference type="EMBL" id="BEGY01000017">
    <property type="protein sequence ID" value="GAX76444.1"/>
    <property type="molecule type" value="Genomic_DNA"/>
</dbReference>
<comment type="caution">
    <text evidence="4">The sequence shown here is derived from an EMBL/GenBank/DDBJ whole genome shotgun (WGS) entry which is preliminary data.</text>
</comment>
<keyword evidence="1" id="KW-0507">mRNA processing</keyword>
<evidence type="ECO:0000256" key="1">
    <source>
        <dbReference type="ARBA" id="ARBA00022664"/>
    </source>
</evidence>
<feature type="compositionally biased region" description="Basic residues" evidence="2">
    <location>
        <begin position="235"/>
        <end position="266"/>
    </location>
</feature>
<dbReference type="PANTHER" id="PTHR23148:SF0">
    <property type="entry name" value="SERINE_ARGININE REPETITIVE MATRIX PROTEIN 1"/>
    <property type="match status" value="1"/>
</dbReference>
<evidence type="ECO:0000256" key="2">
    <source>
        <dbReference type="SAM" id="MobiDB-lite"/>
    </source>
</evidence>
<dbReference type="InterPro" id="IPR002483">
    <property type="entry name" value="PWI_dom"/>
</dbReference>
<dbReference type="AlphaFoldDB" id="A0A250X023"/>
<organism evidence="4 5">
    <name type="scientific">Chlamydomonas eustigma</name>
    <dbReference type="NCBI Taxonomy" id="1157962"/>
    <lineage>
        <taxon>Eukaryota</taxon>
        <taxon>Viridiplantae</taxon>
        <taxon>Chlorophyta</taxon>
        <taxon>core chlorophytes</taxon>
        <taxon>Chlorophyceae</taxon>
        <taxon>CS clade</taxon>
        <taxon>Chlamydomonadales</taxon>
        <taxon>Chlamydomonadaceae</taxon>
        <taxon>Chlamydomonas</taxon>
    </lineage>
</organism>
<accession>A0A250X023</accession>
<dbReference type="GO" id="GO:0003723">
    <property type="term" value="F:RNA binding"/>
    <property type="evidence" value="ECO:0007669"/>
    <property type="project" value="TreeGrafter"/>
</dbReference>
<feature type="domain" description="PWI" evidence="3">
    <location>
        <begin position="28"/>
        <end position="127"/>
    </location>
</feature>
<feature type="compositionally biased region" description="Basic residues" evidence="2">
    <location>
        <begin position="314"/>
        <end position="335"/>
    </location>
</feature>
<name>A0A250X023_9CHLO</name>
<dbReference type="SMART" id="SM00311">
    <property type="entry name" value="PWI"/>
    <property type="match status" value="1"/>
</dbReference>
<feature type="compositionally biased region" description="Basic and acidic residues" evidence="2">
    <location>
        <begin position="368"/>
        <end position="378"/>
    </location>
</feature>
<proteinExistence type="predicted"/>
<dbReference type="SUPFAM" id="SSF101233">
    <property type="entry name" value="PWI domain"/>
    <property type="match status" value="1"/>
</dbReference>
<dbReference type="Pfam" id="PF01480">
    <property type="entry name" value="PWI"/>
    <property type="match status" value="1"/>
</dbReference>
<dbReference type="GO" id="GO:0006397">
    <property type="term" value="P:mRNA processing"/>
    <property type="evidence" value="ECO:0007669"/>
    <property type="project" value="UniProtKB-KW"/>
</dbReference>
<feature type="region of interest" description="Disordered" evidence="2">
    <location>
        <begin position="143"/>
        <end position="378"/>
    </location>
</feature>